<dbReference type="OMA" id="HRHENTK"/>
<evidence type="ECO:0000313" key="3">
    <source>
        <dbReference type="Proteomes" id="UP000032141"/>
    </source>
</evidence>
<reference evidence="2" key="2">
    <citation type="submission" date="2015-03" db="UniProtKB">
        <authorList>
            <consortium name="EnsemblPlants"/>
        </authorList>
    </citation>
    <scope>IDENTIFICATION</scope>
</reference>
<dbReference type="Gramene" id="Bo6g095870.1">
    <property type="protein sequence ID" value="Bo6g095870.1"/>
    <property type="gene ID" value="Bo6g095870"/>
</dbReference>
<organism evidence="2 3">
    <name type="scientific">Brassica oleracea var. oleracea</name>
    <dbReference type="NCBI Taxonomy" id="109376"/>
    <lineage>
        <taxon>Eukaryota</taxon>
        <taxon>Viridiplantae</taxon>
        <taxon>Streptophyta</taxon>
        <taxon>Embryophyta</taxon>
        <taxon>Tracheophyta</taxon>
        <taxon>Spermatophyta</taxon>
        <taxon>Magnoliopsida</taxon>
        <taxon>eudicotyledons</taxon>
        <taxon>Gunneridae</taxon>
        <taxon>Pentapetalae</taxon>
        <taxon>rosids</taxon>
        <taxon>malvids</taxon>
        <taxon>Brassicales</taxon>
        <taxon>Brassicaceae</taxon>
        <taxon>Brassiceae</taxon>
        <taxon>Brassica</taxon>
    </lineage>
</organism>
<dbReference type="Proteomes" id="UP000032141">
    <property type="component" value="Chromosome C6"/>
</dbReference>
<dbReference type="PANTHER" id="PTHR45749:SF35">
    <property type="entry name" value="AC-LIKE TRANSPOSASE-RELATED"/>
    <property type="match status" value="1"/>
</dbReference>
<sequence>MANMRTWNEFKVRLQSNLTIDKEFQQEIAKEKERWRQVLYRIIAVVKCLSKTNLAFRGSNGKLYQDSNDVSHQEQMSIIVRCVNTSNKNIRIEEYFLEFLKVDDTSGLGLFNELQSALKSLDLDIKNVRGRGYDNGSNMKGKHQGVQKRLLEINSKALFMPCACHSLNLVVSDMAHSCVKAVSFFGIVQRIYTIFSSSTKRWNVLLKHISCFTVKSLSNTRWESRIKSVKAIRYQAPQIRSALLELYDLCDDAISKSETESLVDALENFEFLLGIVIWHDILFAINMVSLSDEAMTPIQVHELVKDMGCYPNVDIAYRILLTTPVTVASADRMKGFEKGVRSGLKLKPHQTNEIISKTNYVDPVDLVNLM</sequence>
<feature type="domain" description="DUF4371" evidence="1">
    <location>
        <begin position="61"/>
        <end position="145"/>
    </location>
</feature>
<dbReference type="InterPro" id="IPR025398">
    <property type="entry name" value="DUF4371"/>
</dbReference>
<dbReference type="eggNOG" id="ENOG502QPQD">
    <property type="taxonomic scope" value="Eukaryota"/>
</dbReference>
<name>A0A0D3CXS9_BRAOL</name>
<dbReference type="Pfam" id="PF14291">
    <property type="entry name" value="DUF4371"/>
    <property type="match status" value="1"/>
</dbReference>
<evidence type="ECO:0000313" key="2">
    <source>
        <dbReference type="EnsemblPlants" id="Bo6g095870.1"/>
    </source>
</evidence>
<dbReference type="AlphaFoldDB" id="A0A0D3CXS9"/>
<dbReference type="SUPFAM" id="SSF53098">
    <property type="entry name" value="Ribonuclease H-like"/>
    <property type="match status" value="1"/>
</dbReference>
<dbReference type="EnsemblPlants" id="Bo6g095870.1">
    <property type="protein sequence ID" value="Bo6g095870.1"/>
    <property type="gene ID" value="Bo6g095870"/>
</dbReference>
<proteinExistence type="predicted"/>
<keyword evidence="3" id="KW-1185">Reference proteome</keyword>
<dbReference type="STRING" id="109376.A0A0D3CXS9"/>
<reference evidence="2 3" key="1">
    <citation type="journal article" date="2014" name="Genome Biol.">
        <title>Transcriptome and methylome profiling reveals relics of genome dominance in the mesopolyploid Brassica oleracea.</title>
        <authorList>
            <person name="Parkin I.A."/>
            <person name="Koh C."/>
            <person name="Tang H."/>
            <person name="Robinson S.J."/>
            <person name="Kagale S."/>
            <person name="Clarke W.E."/>
            <person name="Town C.D."/>
            <person name="Nixon J."/>
            <person name="Krishnakumar V."/>
            <person name="Bidwell S.L."/>
            <person name="Denoeud F."/>
            <person name="Belcram H."/>
            <person name="Links M.G."/>
            <person name="Just J."/>
            <person name="Clarke C."/>
            <person name="Bender T."/>
            <person name="Huebert T."/>
            <person name="Mason A.S."/>
            <person name="Pires J.C."/>
            <person name="Barker G."/>
            <person name="Moore J."/>
            <person name="Walley P.G."/>
            <person name="Manoli S."/>
            <person name="Batley J."/>
            <person name="Edwards D."/>
            <person name="Nelson M.N."/>
            <person name="Wang X."/>
            <person name="Paterson A.H."/>
            <person name="King G."/>
            <person name="Bancroft I."/>
            <person name="Chalhoub B."/>
            <person name="Sharpe A.G."/>
        </authorList>
    </citation>
    <scope>NUCLEOTIDE SEQUENCE</scope>
    <source>
        <strain evidence="2 3">cv. TO1000</strain>
    </source>
</reference>
<dbReference type="HOGENOM" id="CLU_006175_2_0_1"/>
<dbReference type="InterPro" id="IPR012337">
    <property type="entry name" value="RNaseH-like_sf"/>
</dbReference>
<protein>
    <recommendedName>
        <fullName evidence="1">DUF4371 domain-containing protein</fullName>
    </recommendedName>
</protein>
<evidence type="ECO:0000259" key="1">
    <source>
        <dbReference type="Pfam" id="PF14291"/>
    </source>
</evidence>
<dbReference type="PANTHER" id="PTHR45749">
    <property type="match status" value="1"/>
</dbReference>
<accession>A0A0D3CXS9</accession>